<feature type="transmembrane region" description="Helical" evidence="6">
    <location>
        <begin position="458"/>
        <end position="477"/>
    </location>
</feature>
<organism evidence="9 10">
    <name type="scientific">Parapedobacter koreensis</name>
    <dbReference type="NCBI Taxonomy" id="332977"/>
    <lineage>
        <taxon>Bacteria</taxon>
        <taxon>Pseudomonadati</taxon>
        <taxon>Bacteroidota</taxon>
        <taxon>Sphingobacteriia</taxon>
        <taxon>Sphingobacteriales</taxon>
        <taxon>Sphingobacteriaceae</taxon>
        <taxon>Parapedobacter</taxon>
    </lineage>
</organism>
<feature type="transmembrane region" description="Helical" evidence="6">
    <location>
        <begin position="489"/>
        <end position="512"/>
    </location>
</feature>
<dbReference type="NCBIfam" id="TIGR00360">
    <property type="entry name" value="ComEC_N-term"/>
    <property type="match status" value="1"/>
</dbReference>
<comment type="subcellular location">
    <subcellularLocation>
        <location evidence="1">Cell membrane</location>
        <topology evidence="1">Multi-pass membrane protein</topology>
    </subcellularLocation>
</comment>
<dbReference type="Proteomes" id="UP000198916">
    <property type="component" value="Unassembled WGS sequence"/>
</dbReference>
<evidence type="ECO:0000256" key="3">
    <source>
        <dbReference type="ARBA" id="ARBA00022692"/>
    </source>
</evidence>
<gene>
    <name evidence="9" type="ORF">SAMN05421740_1032</name>
</gene>
<name>A0A1H7L0C8_9SPHI</name>
<dbReference type="RefSeq" id="WP_090604333.1">
    <property type="nucleotide sequence ID" value="NZ_FNZR01000003.1"/>
</dbReference>
<feature type="transmembrane region" description="Helical" evidence="6">
    <location>
        <begin position="428"/>
        <end position="451"/>
    </location>
</feature>
<keyword evidence="2" id="KW-1003">Cell membrane</keyword>
<feature type="transmembrane region" description="Helical" evidence="6">
    <location>
        <begin position="371"/>
        <end position="389"/>
    </location>
</feature>
<dbReference type="Pfam" id="PF13567">
    <property type="entry name" value="DUF4131"/>
    <property type="match status" value="1"/>
</dbReference>
<feature type="domain" description="DUF4131" evidence="8">
    <location>
        <begin position="39"/>
        <end position="202"/>
    </location>
</feature>
<feature type="transmembrane region" description="Helical" evidence="6">
    <location>
        <begin position="519"/>
        <end position="537"/>
    </location>
</feature>
<sequence length="707" mass="78740">MNKQDHIHRGHIPFVRFLLALLVGIGASYAVAPLRPLYVAAWFMLMLLLIVFIGLVWLTQLRRHKSYGILGFLILSALAVVGLIQSWHSDPAIDRSHFSRYASRALIGYVADEPLMRGDHLRFPLVITQRYGSDGVTAVSGRLMLTVRIADSLSGPALGYGDELLIPAAYQEIPPPYNPGELDYQRYLANKNIRHQTYLQAESVEKIGKDKGNPLMAHALALRQQMVDKFSRYITDKDAFSVASTLILGYRADLSEALLQAFSNTGTIHVLSVSGMHVIIVFWVMSKLLWWMDRNKNLRIGKFILLFTAVWGYALLTGFSPSVSRAAIMITFVMAAATFKKQNRVYNSIAASAFFLLLYEPKFIADVGFQLSYLAVLGIVFLHPILQTVRPVANRLTKPIVDYAWMSVAAQSGAGPLAAYYFHQFPLYFLPANLLIVLPASGIMYLGFALLVLPPGQLASAVGVVLEKLILGVNGLLNNMEALPMASIHGIWMTWWQNLLIYSLILAAVFALSMRSKRWAYCALVCGAFLLVSSFSANVRALGQEEVVFFNTRREVAVGLISKGKGWIYSSLPSVDDQTIRYSVLPKLEAHVPTSAIRFIAQDSSYHDQRVYAKESIVQFGDLRFMVYTGKVHYTGHVHVDILLLRNNPQITWEKLMETVSCSKLILDGSNSDSVISHLKAAAENSGISVYVLKNNFAYVWDNKASS</sequence>
<feature type="transmembrane region" description="Helical" evidence="6">
    <location>
        <begin position="297"/>
        <end position="316"/>
    </location>
</feature>
<feature type="transmembrane region" description="Helical" evidence="6">
    <location>
        <begin position="266"/>
        <end position="285"/>
    </location>
</feature>
<dbReference type="InterPro" id="IPR052159">
    <property type="entry name" value="Competence_DNA_uptake"/>
</dbReference>
<dbReference type="InterPro" id="IPR025405">
    <property type="entry name" value="DUF4131"/>
</dbReference>
<dbReference type="STRING" id="332977.SAMN05421740_1032"/>
<feature type="domain" description="ComEC/Rec2-related protein" evidence="7">
    <location>
        <begin position="246"/>
        <end position="514"/>
    </location>
</feature>
<dbReference type="PANTHER" id="PTHR30619:SF1">
    <property type="entry name" value="RECOMBINATION PROTEIN 2"/>
    <property type="match status" value="1"/>
</dbReference>
<dbReference type="OrthoDB" id="9761531at2"/>
<evidence type="ECO:0000259" key="7">
    <source>
        <dbReference type="Pfam" id="PF03772"/>
    </source>
</evidence>
<keyword evidence="4 6" id="KW-1133">Transmembrane helix</keyword>
<evidence type="ECO:0000313" key="9">
    <source>
        <dbReference type="EMBL" id="SEK92523.1"/>
    </source>
</evidence>
<dbReference type="InterPro" id="IPR004477">
    <property type="entry name" value="ComEC_N"/>
</dbReference>
<feature type="transmembrane region" description="Helical" evidence="6">
    <location>
        <begin position="37"/>
        <end position="58"/>
    </location>
</feature>
<keyword evidence="5 6" id="KW-0472">Membrane</keyword>
<accession>A0A1H7L0C8</accession>
<dbReference type="GO" id="GO:0005886">
    <property type="term" value="C:plasma membrane"/>
    <property type="evidence" value="ECO:0007669"/>
    <property type="project" value="UniProtKB-SubCell"/>
</dbReference>
<evidence type="ECO:0000313" key="10">
    <source>
        <dbReference type="Proteomes" id="UP000198916"/>
    </source>
</evidence>
<evidence type="ECO:0000259" key="8">
    <source>
        <dbReference type="Pfam" id="PF13567"/>
    </source>
</evidence>
<keyword evidence="3 6" id="KW-0812">Transmembrane</keyword>
<keyword evidence="10" id="KW-1185">Reference proteome</keyword>
<protein>
    <submittedName>
        <fullName evidence="9">Competence protein ComEC</fullName>
    </submittedName>
</protein>
<reference evidence="10" key="1">
    <citation type="submission" date="2016-10" db="EMBL/GenBank/DDBJ databases">
        <authorList>
            <person name="Varghese N."/>
            <person name="Submissions S."/>
        </authorList>
    </citation>
    <scope>NUCLEOTIDE SEQUENCE [LARGE SCALE GENOMIC DNA]</scope>
    <source>
        <strain evidence="10">Jip14</strain>
    </source>
</reference>
<dbReference type="PANTHER" id="PTHR30619">
    <property type="entry name" value="DNA INTERNALIZATION/COMPETENCE PROTEIN COMEC/REC2"/>
    <property type="match status" value="1"/>
</dbReference>
<dbReference type="AlphaFoldDB" id="A0A1H7L0C8"/>
<evidence type="ECO:0000256" key="2">
    <source>
        <dbReference type="ARBA" id="ARBA00022475"/>
    </source>
</evidence>
<feature type="transmembrane region" description="Helical" evidence="6">
    <location>
        <begin position="67"/>
        <end position="87"/>
    </location>
</feature>
<feature type="transmembrane region" description="Helical" evidence="6">
    <location>
        <begin position="12"/>
        <end position="31"/>
    </location>
</feature>
<proteinExistence type="predicted"/>
<evidence type="ECO:0000256" key="6">
    <source>
        <dbReference type="SAM" id="Phobius"/>
    </source>
</evidence>
<evidence type="ECO:0000256" key="4">
    <source>
        <dbReference type="ARBA" id="ARBA00022989"/>
    </source>
</evidence>
<evidence type="ECO:0000256" key="5">
    <source>
        <dbReference type="ARBA" id="ARBA00023136"/>
    </source>
</evidence>
<dbReference type="EMBL" id="FNZR01000003">
    <property type="protein sequence ID" value="SEK92523.1"/>
    <property type="molecule type" value="Genomic_DNA"/>
</dbReference>
<evidence type="ECO:0000256" key="1">
    <source>
        <dbReference type="ARBA" id="ARBA00004651"/>
    </source>
</evidence>
<feature type="transmembrane region" description="Helical" evidence="6">
    <location>
        <begin position="401"/>
        <end position="422"/>
    </location>
</feature>
<dbReference type="Pfam" id="PF03772">
    <property type="entry name" value="Competence"/>
    <property type="match status" value="1"/>
</dbReference>